<accession>A0A1L8WR62</accession>
<gene>
    <name evidence="1" type="ORF">RV14_GL001387</name>
</gene>
<dbReference type="AlphaFoldDB" id="A0A1L8WR62"/>
<dbReference type="EMBL" id="JXLB01000003">
    <property type="protein sequence ID" value="OJG83509.1"/>
    <property type="molecule type" value="Genomic_DNA"/>
</dbReference>
<dbReference type="Proteomes" id="UP000182152">
    <property type="component" value="Unassembled WGS sequence"/>
</dbReference>
<protein>
    <submittedName>
        <fullName evidence="1">Uncharacterized protein</fullName>
    </submittedName>
</protein>
<dbReference type="STRING" id="150033.RV14_GL001387"/>
<reference evidence="1 2" key="1">
    <citation type="submission" date="2014-12" db="EMBL/GenBank/DDBJ databases">
        <title>Draft genome sequences of 29 type strains of Enterococci.</title>
        <authorList>
            <person name="Zhong Z."/>
            <person name="Sun Z."/>
            <person name="Liu W."/>
            <person name="Zhang W."/>
            <person name="Zhang H."/>
        </authorList>
    </citation>
    <scope>NUCLEOTIDE SEQUENCE [LARGE SCALE GENOMIC DNA]</scope>
    <source>
        <strain evidence="1 2">DSM 15687</strain>
    </source>
</reference>
<keyword evidence="2" id="KW-1185">Reference proteome</keyword>
<organism evidence="1 2">
    <name type="scientific">Enterococcus ratti</name>
    <dbReference type="NCBI Taxonomy" id="150033"/>
    <lineage>
        <taxon>Bacteria</taxon>
        <taxon>Bacillati</taxon>
        <taxon>Bacillota</taxon>
        <taxon>Bacilli</taxon>
        <taxon>Lactobacillales</taxon>
        <taxon>Enterococcaceae</taxon>
        <taxon>Enterococcus</taxon>
    </lineage>
</organism>
<proteinExistence type="predicted"/>
<evidence type="ECO:0000313" key="2">
    <source>
        <dbReference type="Proteomes" id="UP000182152"/>
    </source>
</evidence>
<sequence length="48" mass="5762">MIDFEPTKQNLDSSPRNQFTVNYLRRDENKKCNESAMEKEKELKTLEI</sequence>
<evidence type="ECO:0000313" key="1">
    <source>
        <dbReference type="EMBL" id="OJG83509.1"/>
    </source>
</evidence>
<name>A0A1L8WR62_9ENTE</name>
<comment type="caution">
    <text evidence="1">The sequence shown here is derived from an EMBL/GenBank/DDBJ whole genome shotgun (WGS) entry which is preliminary data.</text>
</comment>